<proteinExistence type="predicted"/>
<accession>A0ABQ8S2V2</accession>
<keyword evidence="2" id="KW-1185">Reference proteome</keyword>
<dbReference type="Proteomes" id="UP001148838">
    <property type="component" value="Unassembled WGS sequence"/>
</dbReference>
<reference evidence="1 2" key="1">
    <citation type="journal article" date="2022" name="Allergy">
        <title>Genome assembly and annotation of Periplaneta americana reveal a comprehensive cockroach allergen profile.</title>
        <authorList>
            <person name="Wang L."/>
            <person name="Xiong Q."/>
            <person name="Saelim N."/>
            <person name="Wang L."/>
            <person name="Nong W."/>
            <person name="Wan A.T."/>
            <person name="Shi M."/>
            <person name="Liu X."/>
            <person name="Cao Q."/>
            <person name="Hui J.H.L."/>
            <person name="Sookrung N."/>
            <person name="Leung T.F."/>
            <person name="Tungtrongchitr A."/>
            <person name="Tsui S.K.W."/>
        </authorList>
    </citation>
    <scope>NUCLEOTIDE SEQUENCE [LARGE SCALE GENOMIC DNA]</scope>
    <source>
        <strain evidence="1">PWHHKU_190912</strain>
    </source>
</reference>
<sequence>MNANVATVCSIPGWSLDRNQCTHCPDTGQVLGQSEREMFLHNSTYHVVRSTLATALKKKGWTVEEVSCLAPN</sequence>
<gene>
    <name evidence="1" type="ORF">ANN_24222</name>
</gene>
<dbReference type="EMBL" id="JAJSOF020000037">
    <property type="protein sequence ID" value="KAJ4428207.1"/>
    <property type="molecule type" value="Genomic_DNA"/>
</dbReference>
<evidence type="ECO:0000313" key="2">
    <source>
        <dbReference type="Proteomes" id="UP001148838"/>
    </source>
</evidence>
<evidence type="ECO:0000313" key="1">
    <source>
        <dbReference type="EMBL" id="KAJ4428207.1"/>
    </source>
</evidence>
<name>A0ABQ8S2V2_PERAM</name>
<protein>
    <submittedName>
        <fullName evidence="1">Uncharacterized protein</fullName>
    </submittedName>
</protein>
<comment type="caution">
    <text evidence="1">The sequence shown here is derived from an EMBL/GenBank/DDBJ whole genome shotgun (WGS) entry which is preliminary data.</text>
</comment>
<organism evidence="1 2">
    <name type="scientific">Periplaneta americana</name>
    <name type="common">American cockroach</name>
    <name type="synonym">Blatta americana</name>
    <dbReference type="NCBI Taxonomy" id="6978"/>
    <lineage>
        <taxon>Eukaryota</taxon>
        <taxon>Metazoa</taxon>
        <taxon>Ecdysozoa</taxon>
        <taxon>Arthropoda</taxon>
        <taxon>Hexapoda</taxon>
        <taxon>Insecta</taxon>
        <taxon>Pterygota</taxon>
        <taxon>Neoptera</taxon>
        <taxon>Polyneoptera</taxon>
        <taxon>Dictyoptera</taxon>
        <taxon>Blattodea</taxon>
        <taxon>Blattoidea</taxon>
        <taxon>Blattidae</taxon>
        <taxon>Blattinae</taxon>
        <taxon>Periplaneta</taxon>
    </lineage>
</organism>